<dbReference type="Pfam" id="PF00561">
    <property type="entry name" value="Abhydrolase_1"/>
    <property type="match status" value="1"/>
</dbReference>
<evidence type="ECO:0000313" key="3">
    <source>
        <dbReference type="Proteomes" id="UP000253628"/>
    </source>
</evidence>
<dbReference type="AlphaFoldDB" id="A0A366HHB9"/>
<comment type="caution">
    <text evidence="2">The sequence shown here is derived from an EMBL/GenBank/DDBJ whole genome shotgun (WGS) entry which is preliminary data.</text>
</comment>
<dbReference type="RefSeq" id="WP_113932269.1">
    <property type="nucleotide sequence ID" value="NZ_JACCEU010000002.1"/>
</dbReference>
<dbReference type="EMBL" id="QNRQ01000002">
    <property type="protein sequence ID" value="RBP42053.1"/>
    <property type="molecule type" value="Genomic_DNA"/>
</dbReference>
<evidence type="ECO:0000313" key="2">
    <source>
        <dbReference type="EMBL" id="RBP42053.1"/>
    </source>
</evidence>
<dbReference type="GO" id="GO:0003824">
    <property type="term" value="F:catalytic activity"/>
    <property type="evidence" value="ECO:0007669"/>
    <property type="project" value="InterPro"/>
</dbReference>
<dbReference type="Gene3D" id="3.40.50.1820">
    <property type="entry name" value="alpha/beta hydrolase"/>
    <property type="match status" value="1"/>
</dbReference>
<dbReference type="PRINTS" id="PR00412">
    <property type="entry name" value="EPOXHYDRLASE"/>
</dbReference>
<proteinExistence type="predicted"/>
<dbReference type="InterPro" id="IPR050266">
    <property type="entry name" value="AB_hydrolase_sf"/>
</dbReference>
<reference evidence="2 3" key="1">
    <citation type="submission" date="2018-06" db="EMBL/GenBank/DDBJ databases">
        <title>Genomic Encyclopedia of Type Strains, Phase IV (KMG-IV): sequencing the most valuable type-strain genomes for metagenomic binning, comparative biology and taxonomic classification.</title>
        <authorList>
            <person name="Goeker M."/>
        </authorList>
    </citation>
    <scope>NUCLEOTIDE SEQUENCE [LARGE SCALE GENOMIC DNA]</scope>
    <source>
        <strain evidence="2 3">DSM 25520</strain>
    </source>
</reference>
<gene>
    <name evidence="2" type="ORF">DFR37_102439</name>
</gene>
<keyword evidence="3" id="KW-1185">Reference proteome</keyword>
<organism evidence="2 3">
    <name type="scientific">Eoetvoesiella caeni</name>
    <dbReference type="NCBI Taxonomy" id="645616"/>
    <lineage>
        <taxon>Bacteria</taxon>
        <taxon>Pseudomonadati</taxon>
        <taxon>Pseudomonadota</taxon>
        <taxon>Betaproteobacteria</taxon>
        <taxon>Burkholderiales</taxon>
        <taxon>Alcaligenaceae</taxon>
        <taxon>Eoetvoesiella</taxon>
    </lineage>
</organism>
<evidence type="ECO:0000259" key="1">
    <source>
        <dbReference type="Pfam" id="PF00561"/>
    </source>
</evidence>
<accession>A0A366HHB9</accession>
<dbReference type="PANTHER" id="PTHR43798">
    <property type="entry name" value="MONOACYLGLYCEROL LIPASE"/>
    <property type="match status" value="1"/>
</dbReference>
<protein>
    <submittedName>
        <fullName evidence="2">Pimeloyl-ACP methyl ester carboxylesterase</fullName>
    </submittedName>
</protein>
<dbReference type="InterPro" id="IPR000639">
    <property type="entry name" value="Epox_hydrolase-like"/>
</dbReference>
<dbReference type="Proteomes" id="UP000253628">
    <property type="component" value="Unassembled WGS sequence"/>
</dbReference>
<feature type="domain" description="AB hydrolase-1" evidence="1">
    <location>
        <begin position="41"/>
        <end position="226"/>
    </location>
</feature>
<dbReference type="SUPFAM" id="SSF53474">
    <property type="entry name" value="alpha/beta-Hydrolases"/>
    <property type="match status" value="1"/>
</dbReference>
<dbReference type="PANTHER" id="PTHR43798:SF29">
    <property type="entry name" value="AB HYDROLASE-1 DOMAIN-CONTAINING PROTEIN"/>
    <property type="match status" value="1"/>
</dbReference>
<dbReference type="OrthoDB" id="2086224at2"/>
<name>A0A366HHB9_9BURK</name>
<sequence length="239" mass="26138">MAIEQLVLLPGLLCDDAVWTEQRAALAPQAESFVADFNDLDSIKGMAEKVLDTAPYKVFSLAGHSMGGRVAMEVVRLAPQRVRRLALLDTGFEPRVAGQAAQAERDKRMALLAVAQKQGMRAMGKLWAPGMVHPDHLATPLFDVILDMIERRTPKQFEAQITALLARPDATPVLQSLACPTVFICGRQDLWSPLSRHEAMLKLAPPQVGELHAIEDCGHMSTMEKPQAVSGILAKWLAT</sequence>
<dbReference type="InterPro" id="IPR029058">
    <property type="entry name" value="AB_hydrolase_fold"/>
</dbReference>
<dbReference type="PRINTS" id="PR00111">
    <property type="entry name" value="ABHYDROLASE"/>
</dbReference>
<dbReference type="InterPro" id="IPR000073">
    <property type="entry name" value="AB_hydrolase_1"/>
</dbReference>